<name>A0A380ZB76_9BACE</name>
<reference evidence="3 8" key="3">
    <citation type="submission" date="2020-04" db="EMBL/GenBank/DDBJ databases">
        <authorList>
            <person name="Hitch T.C.A."/>
            <person name="Wylensek D."/>
            <person name="Clavel T."/>
        </authorList>
    </citation>
    <scope>NUCLEOTIDE SEQUENCE [LARGE SCALE GENOMIC DNA]</scope>
    <source>
        <strain evidence="3 8">WCA3-601-WT-5E</strain>
    </source>
</reference>
<dbReference type="EMBL" id="JABAGL010000015">
    <property type="protein sequence ID" value="NME86771.1"/>
    <property type="molecule type" value="Genomic_DNA"/>
</dbReference>
<dbReference type="AlphaFoldDB" id="A0A380ZB76"/>
<dbReference type="Proteomes" id="UP000254424">
    <property type="component" value="Unassembled WGS sequence"/>
</dbReference>
<dbReference type="STRING" id="483216.BACEGG_03722"/>
<proteinExistence type="predicted"/>
<dbReference type="CDD" id="cd04458">
    <property type="entry name" value="CSP_CDS"/>
    <property type="match status" value="1"/>
</dbReference>
<evidence type="ECO:0000313" key="6">
    <source>
        <dbReference type="Proteomes" id="UP000254424"/>
    </source>
</evidence>
<gene>
    <name evidence="5" type="primary">cspC</name>
    <name evidence="4" type="ORF">DW701_02075</name>
    <name evidence="3" type="ORF">HF841_12200</name>
    <name evidence="5" type="ORF">NCTC11155_03010</name>
</gene>
<dbReference type="InterPro" id="IPR002059">
    <property type="entry name" value="CSP_DNA-bd"/>
</dbReference>
<dbReference type="PROSITE" id="PS51857">
    <property type="entry name" value="CSD_2"/>
    <property type="match status" value="1"/>
</dbReference>
<evidence type="ECO:0000256" key="1">
    <source>
        <dbReference type="SAM" id="MobiDB-lite"/>
    </source>
</evidence>
<accession>A0A380ZB76</accession>
<protein>
    <submittedName>
        <fullName evidence="3">Cold shock domain-containing protein</fullName>
    </submittedName>
    <submittedName>
        <fullName evidence="5">Cold shock protein</fullName>
    </submittedName>
</protein>
<reference evidence="4 7" key="2">
    <citation type="submission" date="2018-08" db="EMBL/GenBank/DDBJ databases">
        <title>A genome reference for cultivated species of the human gut microbiota.</title>
        <authorList>
            <person name="Zou Y."/>
            <person name="Xue W."/>
            <person name="Luo G."/>
        </authorList>
    </citation>
    <scope>NUCLEOTIDE SEQUENCE [LARGE SCALE GENOMIC DNA]</scope>
    <source>
        <strain evidence="4 7">AM26-26AC</strain>
    </source>
</reference>
<evidence type="ECO:0000313" key="3">
    <source>
        <dbReference type="EMBL" id="NME86771.1"/>
    </source>
</evidence>
<evidence type="ECO:0000259" key="2">
    <source>
        <dbReference type="PROSITE" id="PS51857"/>
    </source>
</evidence>
<dbReference type="EMBL" id="QSLA01000001">
    <property type="protein sequence ID" value="RHF13017.1"/>
    <property type="molecule type" value="Genomic_DNA"/>
</dbReference>
<sequence>MAKSMTVGKRENEKKRLAKREEKLKRKENRKTNKSSIDDMIAYVDEYGMISSTPPEENVKKKEINLEEIMIATPKKEDEEPVILRGRVEFFNESRGFGFIKDLSGVEKYFFHVNNVVTEIKEGNVVTFDLERGIKGMNAVNICLEKK</sequence>
<evidence type="ECO:0000313" key="7">
    <source>
        <dbReference type="Proteomes" id="UP000283538"/>
    </source>
</evidence>
<evidence type="ECO:0000313" key="5">
    <source>
        <dbReference type="EMBL" id="SUV43612.1"/>
    </source>
</evidence>
<dbReference type="GO" id="GO:0003676">
    <property type="term" value="F:nucleic acid binding"/>
    <property type="evidence" value="ECO:0007669"/>
    <property type="project" value="InterPro"/>
</dbReference>
<dbReference type="Proteomes" id="UP000283538">
    <property type="component" value="Unassembled WGS sequence"/>
</dbReference>
<feature type="domain" description="CSD" evidence="2">
    <location>
        <begin position="83"/>
        <end position="144"/>
    </location>
</feature>
<dbReference type="EMBL" id="UFSX01000002">
    <property type="protein sequence ID" value="SUV43612.1"/>
    <property type="molecule type" value="Genomic_DNA"/>
</dbReference>
<evidence type="ECO:0000313" key="4">
    <source>
        <dbReference type="EMBL" id="RHF13017.1"/>
    </source>
</evidence>
<evidence type="ECO:0000313" key="8">
    <source>
        <dbReference type="Proteomes" id="UP000520291"/>
    </source>
</evidence>
<dbReference type="Proteomes" id="UP000520291">
    <property type="component" value="Unassembled WGS sequence"/>
</dbReference>
<feature type="region of interest" description="Disordered" evidence="1">
    <location>
        <begin position="1"/>
        <end position="33"/>
    </location>
</feature>
<organism evidence="5 6">
    <name type="scientific">Bacteroides eggerthii</name>
    <dbReference type="NCBI Taxonomy" id="28111"/>
    <lineage>
        <taxon>Bacteria</taxon>
        <taxon>Pseudomonadati</taxon>
        <taxon>Bacteroidota</taxon>
        <taxon>Bacteroidia</taxon>
        <taxon>Bacteroidales</taxon>
        <taxon>Bacteroidaceae</taxon>
        <taxon>Bacteroides</taxon>
    </lineage>
</organism>
<dbReference type="InterPro" id="IPR011129">
    <property type="entry name" value="CSD"/>
</dbReference>
<reference evidence="5 6" key="1">
    <citation type="submission" date="2018-06" db="EMBL/GenBank/DDBJ databases">
        <authorList>
            <consortium name="Pathogen Informatics"/>
            <person name="Doyle S."/>
        </authorList>
    </citation>
    <scope>NUCLEOTIDE SEQUENCE [LARGE SCALE GENOMIC DNA]</scope>
    <source>
        <strain evidence="5 6">NCTC11155</strain>
    </source>
</reference>
<dbReference type="SMART" id="SM00357">
    <property type="entry name" value="CSP"/>
    <property type="match status" value="1"/>
</dbReference>
<dbReference type="InterPro" id="IPR012340">
    <property type="entry name" value="NA-bd_OB-fold"/>
</dbReference>
<feature type="compositionally biased region" description="Basic and acidic residues" evidence="1">
    <location>
        <begin position="8"/>
        <end position="25"/>
    </location>
</feature>
<dbReference type="SUPFAM" id="SSF50249">
    <property type="entry name" value="Nucleic acid-binding proteins"/>
    <property type="match status" value="1"/>
</dbReference>
<dbReference type="OrthoDB" id="1493235at2"/>
<dbReference type="RefSeq" id="WP_004292347.1">
    <property type="nucleotide sequence ID" value="NZ_CABKNQ010000017.1"/>
</dbReference>
<dbReference type="GO" id="GO:0005829">
    <property type="term" value="C:cytosol"/>
    <property type="evidence" value="ECO:0007669"/>
    <property type="project" value="UniProtKB-ARBA"/>
</dbReference>
<dbReference type="Gene3D" id="2.40.50.140">
    <property type="entry name" value="Nucleic acid-binding proteins"/>
    <property type="match status" value="1"/>
</dbReference>
<dbReference type="PRINTS" id="PR00050">
    <property type="entry name" value="COLDSHOCK"/>
</dbReference>
<dbReference type="GeneID" id="93069751"/>
<dbReference type="Pfam" id="PF00313">
    <property type="entry name" value="CSD"/>
    <property type="match status" value="1"/>
</dbReference>